<dbReference type="OrthoDB" id="8881899at2"/>
<evidence type="ECO:0000313" key="4">
    <source>
        <dbReference type="Proteomes" id="UP000241639"/>
    </source>
</evidence>
<keyword evidence="3" id="KW-0675">Receptor</keyword>
<organism evidence="3 4">
    <name type="scientific">Desmospora activa DSM 45169</name>
    <dbReference type="NCBI Taxonomy" id="1121389"/>
    <lineage>
        <taxon>Bacteria</taxon>
        <taxon>Bacillati</taxon>
        <taxon>Bacillota</taxon>
        <taxon>Bacilli</taxon>
        <taxon>Bacillales</taxon>
        <taxon>Thermoactinomycetaceae</taxon>
        <taxon>Desmospora</taxon>
    </lineage>
</organism>
<dbReference type="Pfam" id="PF03401">
    <property type="entry name" value="TctC"/>
    <property type="match status" value="1"/>
</dbReference>
<reference evidence="3 4" key="1">
    <citation type="submission" date="2018-04" db="EMBL/GenBank/DDBJ databases">
        <title>Genomic Encyclopedia of Archaeal and Bacterial Type Strains, Phase II (KMG-II): from individual species to whole genera.</title>
        <authorList>
            <person name="Goeker M."/>
        </authorList>
    </citation>
    <scope>NUCLEOTIDE SEQUENCE [LARGE SCALE GENOMIC DNA]</scope>
    <source>
        <strain evidence="3 4">DSM 45169</strain>
    </source>
</reference>
<dbReference type="AlphaFoldDB" id="A0A2T4ZBQ5"/>
<feature type="signal peptide" evidence="2">
    <location>
        <begin position="1"/>
        <end position="18"/>
    </location>
</feature>
<evidence type="ECO:0000256" key="2">
    <source>
        <dbReference type="SAM" id="SignalP"/>
    </source>
</evidence>
<dbReference type="RefSeq" id="WP_107726234.1">
    <property type="nucleotide sequence ID" value="NZ_PZZP01000001.1"/>
</dbReference>
<dbReference type="Gene3D" id="3.40.190.10">
    <property type="entry name" value="Periplasmic binding protein-like II"/>
    <property type="match status" value="1"/>
</dbReference>
<dbReference type="Gene3D" id="3.40.190.150">
    <property type="entry name" value="Bordetella uptake gene, domain 1"/>
    <property type="match status" value="1"/>
</dbReference>
<gene>
    <name evidence="3" type="ORF">C8J48_1942</name>
</gene>
<dbReference type="Proteomes" id="UP000241639">
    <property type="component" value="Unassembled WGS sequence"/>
</dbReference>
<sequence>MKKVFGILFLVLSMVVVAACGNQQAAEEFPSDQITLVIQAAPGGASDTISRTVAKLVEDDLGVPVVPVNKTGGAGAVAMSYLKSQKPDGYTIGYVPVELAMVQSLGYADLKPDDLYLLGRSHLLPAAITVRADAPYDTIAEFIAYAKKNPSKIRVGNAGTGSIWHVAGAGFAEEAGIQLSHVPFDGAAPAVTALMGKHVDAVSVSPSEVQGGVKSGDLKVLAVMGNERDALFPEVPTLKEEGIDVEITAWGGFAMPKGGSEEVRSKLESAIKKAIQSKEFQELAKKQGLTLSYQDPQAFSRFADEQLELYNGIIPTMELD</sequence>
<evidence type="ECO:0000313" key="3">
    <source>
        <dbReference type="EMBL" id="PTM59330.1"/>
    </source>
</evidence>
<dbReference type="InterPro" id="IPR005064">
    <property type="entry name" value="BUG"/>
</dbReference>
<comment type="caution">
    <text evidence="3">The sequence shown here is derived from an EMBL/GenBank/DDBJ whole genome shotgun (WGS) entry which is preliminary data.</text>
</comment>
<feature type="chain" id="PRO_5038688123" evidence="2">
    <location>
        <begin position="19"/>
        <end position="320"/>
    </location>
</feature>
<comment type="similarity">
    <text evidence="1">Belongs to the UPF0065 (bug) family.</text>
</comment>
<proteinExistence type="inferred from homology"/>
<dbReference type="EMBL" id="PZZP01000001">
    <property type="protein sequence ID" value="PTM59330.1"/>
    <property type="molecule type" value="Genomic_DNA"/>
</dbReference>
<dbReference type="PANTHER" id="PTHR42928">
    <property type="entry name" value="TRICARBOXYLATE-BINDING PROTEIN"/>
    <property type="match status" value="1"/>
</dbReference>
<keyword evidence="2" id="KW-0732">Signal</keyword>
<dbReference type="CDD" id="cd07012">
    <property type="entry name" value="PBP2_Bug_TTT"/>
    <property type="match status" value="1"/>
</dbReference>
<accession>A0A2T4ZBQ5</accession>
<dbReference type="PROSITE" id="PS51257">
    <property type="entry name" value="PROKAR_LIPOPROTEIN"/>
    <property type="match status" value="1"/>
</dbReference>
<dbReference type="SUPFAM" id="SSF53850">
    <property type="entry name" value="Periplasmic binding protein-like II"/>
    <property type="match status" value="1"/>
</dbReference>
<dbReference type="InterPro" id="IPR042100">
    <property type="entry name" value="Bug_dom1"/>
</dbReference>
<protein>
    <submittedName>
        <fullName evidence="3">Tripartite-type tricarboxylate transporter receptor subunit TctC</fullName>
    </submittedName>
</protein>
<dbReference type="PIRSF" id="PIRSF017082">
    <property type="entry name" value="YflP"/>
    <property type="match status" value="1"/>
</dbReference>
<evidence type="ECO:0000256" key="1">
    <source>
        <dbReference type="ARBA" id="ARBA00006987"/>
    </source>
</evidence>
<keyword evidence="4" id="KW-1185">Reference proteome</keyword>
<name>A0A2T4ZBQ5_9BACL</name>
<dbReference type="PANTHER" id="PTHR42928:SF5">
    <property type="entry name" value="BLR1237 PROTEIN"/>
    <property type="match status" value="1"/>
</dbReference>